<dbReference type="EMBL" id="CP011269">
    <property type="protein sequence ID" value="ALI26936.1"/>
    <property type="molecule type" value="Genomic_DNA"/>
</dbReference>
<sequence length="126" mass="14409">MTVSVFASLPTAWPEYLSCRGGRGFLLAQIHPSAKRAGGEDDVLARALVFMPHDEIEDAHLRRLTIRYADTELDYEYLKSFPEQQSYAVARVEQFRRCLDDCKTLPVLDLHELCRTWPVELGPVTQ</sequence>
<dbReference type="PATRIC" id="fig|1766.6.peg.3083"/>
<dbReference type="Proteomes" id="UP000057134">
    <property type="component" value="Chromosome"/>
</dbReference>
<gene>
    <name evidence="1" type="ORF">XA26_31010</name>
</gene>
<dbReference type="KEGG" id="mft:XA26_31010"/>
<evidence type="ECO:0000313" key="2">
    <source>
        <dbReference type="Proteomes" id="UP000057134"/>
    </source>
</evidence>
<evidence type="ECO:0000313" key="1">
    <source>
        <dbReference type="EMBL" id="ALI26936.1"/>
    </source>
</evidence>
<dbReference type="AlphaFoldDB" id="A0A0N9YBM2"/>
<organism evidence="1 2">
    <name type="scientific">Mycolicibacterium fortuitum</name>
    <name type="common">Mycobacterium fortuitum</name>
    <dbReference type="NCBI Taxonomy" id="1766"/>
    <lineage>
        <taxon>Bacteria</taxon>
        <taxon>Bacillati</taxon>
        <taxon>Actinomycetota</taxon>
        <taxon>Actinomycetes</taxon>
        <taxon>Mycobacteriales</taxon>
        <taxon>Mycobacteriaceae</taxon>
        <taxon>Mycolicibacterium</taxon>
    </lineage>
</organism>
<proteinExistence type="predicted"/>
<name>A0A0N9YBM2_MYCFO</name>
<reference evidence="1 2" key="1">
    <citation type="journal article" date="2015" name="MBio">
        <title>Enzymatic Degradation of Phenazines Can Generate Energy and Protect Sensitive Organisms from Toxicity.</title>
        <authorList>
            <person name="Costa K.C."/>
            <person name="Bergkessel M."/>
            <person name="Saunders S."/>
            <person name="Korlach J."/>
            <person name="Newman D.K."/>
        </authorList>
    </citation>
    <scope>NUCLEOTIDE SEQUENCE [LARGE SCALE GENOMIC DNA]</scope>
    <source>
        <strain evidence="1 2">CT6</strain>
    </source>
</reference>
<accession>A0A0N9YBM2</accession>
<protein>
    <submittedName>
        <fullName evidence="1">Uncharacterized protein</fullName>
    </submittedName>
</protein>
<keyword evidence="2" id="KW-1185">Reference proteome</keyword>